<evidence type="ECO:0000313" key="2">
    <source>
        <dbReference type="EMBL" id="KAJ7083155.1"/>
    </source>
</evidence>
<name>A0AAD6U364_9AGAR</name>
<feature type="transmembrane region" description="Helical" evidence="1">
    <location>
        <begin position="70"/>
        <end position="92"/>
    </location>
</feature>
<dbReference type="EMBL" id="JARJCN010000042">
    <property type="protein sequence ID" value="KAJ7083155.1"/>
    <property type="molecule type" value="Genomic_DNA"/>
</dbReference>
<feature type="transmembrane region" description="Helical" evidence="1">
    <location>
        <begin position="125"/>
        <end position="147"/>
    </location>
</feature>
<proteinExistence type="predicted"/>
<feature type="transmembrane region" description="Helical" evidence="1">
    <location>
        <begin position="334"/>
        <end position="356"/>
    </location>
</feature>
<dbReference type="AlphaFoldDB" id="A0AAD6U364"/>
<accession>A0AAD6U364</accession>
<keyword evidence="1" id="KW-0472">Membrane</keyword>
<evidence type="ECO:0000313" key="3">
    <source>
        <dbReference type="Proteomes" id="UP001222325"/>
    </source>
</evidence>
<organism evidence="2 3">
    <name type="scientific">Mycena belliarum</name>
    <dbReference type="NCBI Taxonomy" id="1033014"/>
    <lineage>
        <taxon>Eukaryota</taxon>
        <taxon>Fungi</taxon>
        <taxon>Dikarya</taxon>
        <taxon>Basidiomycota</taxon>
        <taxon>Agaricomycotina</taxon>
        <taxon>Agaricomycetes</taxon>
        <taxon>Agaricomycetidae</taxon>
        <taxon>Agaricales</taxon>
        <taxon>Marasmiineae</taxon>
        <taxon>Mycenaceae</taxon>
        <taxon>Mycena</taxon>
    </lineage>
</organism>
<protein>
    <submittedName>
        <fullName evidence="2">Uncharacterized protein</fullName>
    </submittedName>
</protein>
<keyword evidence="3" id="KW-1185">Reference proteome</keyword>
<sequence length="505" mass="56470">MLQIASSASSLAFLSSKIFIGLCGGFFMGSKVVFTRLVLNLYIPKNSTTRTRTTTSTLLPTKCSHATPTASFSCIAIAGYVTIIVAAVFCVLHAKGFLRAASQSPPPPPEPSLNFSRAKKHGWMWLWWLLALLGIIALGLTISYVSFGGDESLPAFATPWFEGLTALERSFFHGLFAARAFFSAVRLHIITHGPQYAKIILLALASHSACILLVIAFERFLAILFWFMWLPFFEIHLIPIIVIGSTSKLNWIFWLSWYWESSYNPITVSQIQQRSHRLLAWFTLQGTGNTNSISMVVGPALVYAATMGLRTTIFAYLGTPRAARSIIRHLSRRPMLLVSLQTCAFALLFIICSFGFSFSALQYGVLAPATQQLIWKSFSCAKSRAELRGVYQLLLSELLKWKATQIKDLPDLVLTLRALLFEVAKLCARTWGALPWGHKLLIIVPALMFHSYFYLIPAARELKDWRRRRRHLQASFFLSTYVLGRESASVSIDGDNDDTTQKDSG</sequence>
<comment type="caution">
    <text evidence="2">The sequence shown here is derived from an EMBL/GenBank/DDBJ whole genome shotgun (WGS) entry which is preliminary data.</text>
</comment>
<gene>
    <name evidence="2" type="ORF">B0H15DRAFT_1024279</name>
</gene>
<dbReference type="Proteomes" id="UP001222325">
    <property type="component" value="Unassembled WGS sequence"/>
</dbReference>
<feature type="transmembrane region" description="Helical" evidence="1">
    <location>
        <begin position="440"/>
        <end position="459"/>
    </location>
</feature>
<keyword evidence="1" id="KW-1133">Transmembrane helix</keyword>
<keyword evidence="1" id="KW-0812">Transmembrane</keyword>
<reference evidence="2" key="1">
    <citation type="submission" date="2023-03" db="EMBL/GenBank/DDBJ databases">
        <title>Massive genome expansion in bonnet fungi (Mycena s.s.) driven by repeated elements and novel gene families across ecological guilds.</title>
        <authorList>
            <consortium name="Lawrence Berkeley National Laboratory"/>
            <person name="Harder C.B."/>
            <person name="Miyauchi S."/>
            <person name="Viragh M."/>
            <person name="Kuo A."/>
            <person name="Thoen E."/>
            <person name="Andreopoulos B."/>
            <person name="Lu D."/>
            <person name="Skrede I."/>
            <person name="Drula E."/>
            <person name="Henrissat B."/>
            <person name="Morin E."/>
            <person name="Kohler A."/>
            <person name="Barry K."/>
            <person name="LaButti K."/>
            <person name="Morin E."/>
            <person name="Salamov A."/>
            <person name="Lipzen A."/>
            <person name="Mereny Z."/>
            <person name="Hegedus B."/>
            <person name="Baldrian P."/>
            <person name="Stursova M."/>
            <person name="Weitz H."/>
            <person name="Taylor A."/>
            <person name="Grigoriev I.V."/>
            <person name="Nagy L.G."/>
            <person name="Martin F."/>
            <person name="Kauserud H."/>
        </authorList>
    </citation>
    <scope>NUCLEOTIDE SEQUENCE</scope>
    <source>
        <strain evidence="2">CBHHK173m</strain>
    </source>
</reference>
<evidence type="ECO:0000256" key="1">
    <source>
        <dbReference type="SAM" id="Phobius"/>
    </source>
</evidence>
<feature type="transmembrane region" description="Helical" evidence="1">
    <location>
        <begin position="199"/>
        <end position="217"/>
    </location>
</feature>
<feature type="transmembrane region" description="Helical" evidence="1">
    <location>
        <begin position="223"/>
        <end position="243"/>
    </location>
</feature>
<feature type="transmembrane region" description="Helical" evidence="1">
    <location>
        <begin position="12"/>
        <end position="34"/>
    </location>
</feature>